<feature type="region of interest" description="Disordered" evidence="2">
    <location>
        <begin position="461"/>
        <end position="526"/>
    </location>
</feature>
<feature type="coiled-coil region" evidence="1">
    <location>
        <begin position="135"/>
        <end position="162"/>
    </location>
</feature>
<sequence length="579" mass="63062">MDDQVKGPQVPVYGGIRAPPPVDVPGAAHLASLFPVEQMVTSLAPLGLSPEQTAGVINCMNEAGRRWTMSFLEAKIKQLHSDMGQFVHSCVQQVTAEEIHKFGGYARQCVEYLQYRCRQLEEAKCLAKDSSMQLMMNLSGQIRTLEFEKKSLEEDLEMARRRLLSSPEPLKRGSSKRKGDQLYELPQRQTSRKVVPSKSCGTVKHQRQKLNLKNTGIPISIPDFQFLKLPCAAEHLNFTHVGITDVDMKDADVNEQDAETSLPSVDEGKTLEEESANEAVKGAHSSRAGLANKVEDVVGGSNNVEQLESSVIPDPSEQGENEKTKSSSGEKSSLTGENEKAKSSDEEKSSLTSGPHHIGEQSLLLAGSHLVEDSHSGANDAHDGDIQTSPVSEKPSHEQDPPKRLRKTTSDGLDSSFSTSKQGTEEGDHVQSVFSDEADKADTTAALSLCKLITTVVDSEPVKESDDCCPRKDAPIMSPTNHTGSNFPQDNSHQQEAKKKKKSSCRSKCDPSGSSSGMDHGIQRTPDLLQPGAAAANSNVHDHKSLIQGSLVASGFDTYSSRDQRRVVQVARQLLSFRR</sequence>
<feature type="compositionally biased region" description="Basic and acidic residues" evidence="2">
    <location>
        <begin position="394"/>
        <end position="403"/>
    </location>
</feature>
<dbReference type="OrthoDB" id="10330422at2759"/>
<organism evidence="3 4">
    <name type="scientific">Marchantia polymorpha</name>
    <name type="common">Common liverwort</name>
    <name type="synonym">Marchantia aquatica</name>
    <dbReference type="NCBI Taxonomy" id="3197"/>
    <lineage>
        <taxon>Eukaryota</taxon>
        <taxon>Viridiplantae</taxon>
        <taxon>Streptophyta</taxon>
        <taxon>Embryophyta</taxon>
        <taxon>Marchantiophyta</taxon>
        <taxon>Marchantiopsida</taxon>
        <taxon>Marchantiidae</taxon>
        <taxon>Marchantiales</taxon>
        <taxon>Marchantiaceae</taxon>
        <taxon>Marchantia</taxon>
    </lineage>
</organism>
<feature type="compositionally biased region" description="Polar residues" evidence="2">
    <location>
        <begin position="478"/>
        <end position="494"/>
    </location>
</feature>
<proteinExistence type="predicted"/>
<dbReference type="AlphaFoldDB" id="A0A2R6WP44"/>
<accession>A0A2R6WP44</accession>
<feature type="region of interest" description="Disordered" evidence="2">
    <location>
        <begin position="163"/>
        <end position="200"/>
    </location>
</feature>
<feature type="region of interest" description="Disordered" evidence="2">
    <location>
        <begin position="308"/>
        <end position="435"/>
    </location>
</feature>
<dbReference type="EMBL" id="KZ772742">
    <property type="protein sequence ID" value="PTQ35625.1"/>
    <property type="molecule type" value="Genomic_DNA"/>
</dbReference>
<evidence type="ECO:0000256" key="2">
    <source>
        <dbReference type="SAM" id="MobiDB-lite"/>
    </source>
</evidence>
<dbReference type="Proteomes" id="UP000244005">
    <property type="component" value="Unassembled WGS sequence"/>
</dbReference>
<feature type="compositionally biased region" description="Basic and acidic residues" evidence="2">
    <location>
        <begin position="337"/>
        <end position="349"/>
    </location>
</feature>
<keyword evidence="4" id="KW-1185">Reference proteome</keyword>
<name>A0A2R6WP44_MARPO</name>
<evidence type="ECO:0000313" key="3">
    <source>
        <dbReference type="EMBL" id="PTQ35625.1"/>
    </source>
</evidence>
<feature type="compositionally biased region" description="Polar residues" evidence="2">
    <location>
        <begin position="410"/>
        <end position="422"/>
    </location>
</feature>
<gene>
    <name evidence="3" type="ORF">MARPO_0070s0087</name>
</gene>
<evidence type="ECO:0000256" key="1">
    <source>
        <dbReference type="SAM" id="Coils"/>
    </source>
</evidence>
<keyword evidence="1" id="KW-0175">Coiled coil</keyword>
<evidence type="ECO:0000313" key="4">
    <source>
        <dbReference type="Proteomes" id="UP000244005"/>
    </source>
</evidence>
<feature type="compositionally biased region" description="Low complexity" evidence="2">
    <location>
        <begin position="326"/>
        <end position="336"/>
    </location>
</feature>
<protein>
    <submittedName>
        <fullName evidence="3">Uncharacterized protein</fullName>
    </submittedName>
</protein>
<feature type="compositionally biased region" description="Basic and acidic residues" evidence="2">
    <location>
        <begin position="461"/>
        <end position="474"/>
    </location>
</feature>
<feature type="compositionally biased region" description="Basic and acidic residues" evidence="2">
    <location>
        <begin position="370"/>
        <end position="385"/>
    </location>
</feature>
<dbReference type="Gramene" id="Mp4g13940.1">
    <property type="protein sequence ID" value="Mp4g13940.1.cds"/>
    <property type="gene ID" value="Mp4g13940"/>
</dbReference>
<reference evidence="4" key="1">
    <citation type="journal article" date="2017" name="Cell">
        <title>Insights into land plant evolution garnered from the Marchantia polymorpha genome.</title>
        <authorList>
            <person name="Bowman J.L."/>
            <person name="Kohchi T."/>
            <person name="Yamato K.T."/>
            <person name="Jenkins J."/>
            <person name="Shu S."/>
            <person name="Ishizaki K."/>
            <person name="Yamaoka S."/>
            <person name="Nishihama R."/>
            <person name="Nakamura Y."/>
            <person name="Berger F."/>
            <person name="Adam C."/>
            <person name="Aki S.S."/>
            <person name="Althoff F."/>
            <person name="Araki T."/>
            <person name="Arteaga-Vazquez M.A."/>
            <person name="Balasubrmanian S."/>
            <person name="Barry K."/>
            <person name="Bauer D."/>
            <person name="Boehm C.R."/>
            <person name="Briginshaw L."/>
            <person name="Caballero-Perez J."/>
            <person name="Catarino B."/>
            <person name="Chen F."/>
            <person name="Chiyoda S."/>
            <person name="Chovatia M."/>
            <person name="Davies K.M."/>
            <person name="Delmans M."/>
            <person name="Demura T."/>
            <person name="Dierschke T."/>
            <person name="Dolan L."/>
            <person name="Dorantes-Acosta A.E."/>
            <person name="Eklund D.M."/>
            <person name="Florent S.N."/>
            <person name="Flores-Sandoval E."/>
            <person name="Fujiyama A."/>
            <person name="Fukuzawa H."/>
            <person name="Galik B."/>
            <person name="Grimanelli D."/>
            <person name="Grimwood J."/>
            <person name="Grossniklaus U."/>
            <person name="Hamada T."/>
            <person name="Haseloff J."/>
            <person name="Hetherington A.J."/>
            <person name="Higo A."/>
            <person name="Hirakawa Y."/>
            <person name="Hundley H.N."/>
            <person name="Ikeda Y."/>
            <person name="Inoue K."/>
            <person name="Inoue S.I."/>
            <person name="Ishida S."/>
            <person name="Jia Q."/>
            <person name="Kakita M."/>
            <person name="Kanazawa T."/>
            <person name="Kawai Y."/>
            <person name="Kawashima T."/>
            <person name="Kennedy M."/>
            <person name="Kinose K."/>
            <person name="Kinoshita T."/>
            <person name="Kohara Y."/>
            <person name="Koide E."/>
            <person name="Komatsu K."/>
            <person name="Kopischke S."/>
            <person name="Kubo M."/>
            <person name="Kyozuka J."/>
            <person name="Lagercrantz U."/>
            <person name="Lin S.S."/>
            <person name="Lindquist E."/>
            <person name="Lipzen A.M."/>
            <person name="Lu C.W."/>
            <person name="De Luna E."/>
            <person name="Martienssen R.A."/>
            <person name="Minamino N."/>
            <person name="Mizutani M."/>
            <person name="Mizutani M."/>
            <person name="Mochizuki N."/>
            <person name="Monte I."/>
            <person name="Mosher R."/>
            <person name="Nagasaki H."/>
            <person name="Nakagami H."/>
            <person name="Naramoto S."/>
            <person name="Nishitani K."/>
            <person name="Ohtani M."/>
            <person name="Okamoto T."/>
            <person name="Okumura M."/>
            <person name="Phillips J."/>
            <person name="Pollak B."/>
            <person name="Reinders A."/>
            <person name="Rovekamp M."/>
            <person name="Sano R."/>
            <person name="Sawa S."/>
            <person name="Schmid M.W."/>
            <person name="Shirakawa M."/>
            <person name="Solano R."/>
            <person name="Spunde A."/>
            <person name="Suetsugu N."/>
            <person name="Sugano S."/>
            <person name="Sugiyama A."/>
            <person name="Sun R."/>
            <person name="Suzuki Y."/>
            <person name="Takenaka M."/>
            <person name="Takezawa D."/>
            <person name="Tomogane H."/>
            <person name="Tsuzuki M."/>
            <person name="Ueda T."/>
            <person name="Umeda M."/>
            <person name="Ward J.M."/>
            <person name="Watanabe Y."/>
            <person name="Yazaki K."/>
            <person name="Yokoyama R."/>
            <person name="Yoshitake Y."/>
            <person name="Yotsui I."/>
            <person name="Zachgo S."/>
            <person name="Schmutz J."/>
        </authorList>
    </citation>
    <scope>NUCLEOTIDE SEQUENCE [LARGE SCALE GENOMIC DNA]</scope>
    <source>
        <strain evidence="4">Tak-1</strain>
    </source>
</reference>